<accession>G3B579</accession>
<dbReference type="Proteomes" id="UP000000707">
    <property type="component" value="Unassembled WGS sequence"/>
</dbReference>
<evidence type="ECO:0000313" key="2">
    <source>
        <dbReference type="EMBL" id="EGV63156.1"/>
    </source>
</evidence>
<evidence type="ECO:0000313" key="3">
    <source>
        <dbReference type="Proteomes" id="UP000000707"/>
    </source>
</evidence>
<evidence type="ECO:0000259" key="1">
    <source>
        <dbReference type="Pfam" id="PF12234"/>
    </source>
</evidence>
<gene>
    <name evidence="2" type="ORF">CANTEDRAFT_130678</name>
</gene>
<dbReference type="OrthoDB" id="342131at2759"/>
<dbReference type="InterPro" id="IPR022033">
    <property type="entry name" value="Rav1p_C"/>
</dbReference>
<dbReference type="SUPFAM" id="SSF50978">
    <property type="entry name" value="WD40 repeat-like"/>
    <property type="match status" value="1"/>
</dbReference>
<dbReference type="PANTHER" id="PTHR13950:SF9">
    <property type="entry name" value="RABCONNECTIN-3A"/>
    <property type="match status" value="1"/>
</dbReference>
<name>G3B579_CANTC</name>
<dbReference type="KEGG" id="cten:18249469"/>
<feature type="domain" description="RAVE complex protein Rav1 C-terminal" evidence="1">
    <location>
        <begin position="662"/>
        <end position="1301"/>
    </location>
</feature>
<sequence length="1351" mass="156058">MTINFIPGEVNRTENSVSHGRWKDHYIIVYGSGNNLVISSLTFKNNITDHLQTIYLESDPSSIDFNASSGFIAISVKSKVLLLKPVNEFMSRPQWSVALEVSAHSTVNCMHWAPVENELAIGTSDSIELFKIYEEYGALKYHRRWFQTQAISVTALKITFNSNKIVVQNGDYDRLLKVWSRINYGDDNTLFELTYLPHPVNDFILDFKWRFRLYSKSSKVIDESMANIKNIRNYIDTGNEDSDTLFTFSYNKVFRVWSTYESSGHNSIKCWGQLDLSDCFVNQTIVAVVLIDNYYLQKTLFRQLEGSTSELANYFKDQLYDNIDLLLVVSNLGQVALYSISNVSMIPPNSIRFERIDTMAMEFNKFSFSSITESVQSEDISSEAFKISLKPVVVPKIALFDKDDATLSLLFHNRLKNTLKLNTLNFKQLLKPNTPCIGTNLVNKFQGHDKSIRKLIKSYKSNTHSILLSISNFAKNNYIWEPLTLKKPSKRTIITKKFQIDLTLVNNDPNNFIYDALLLNDIEGSPGKRRHLVISFDKLGFLTLWDCNELEHEDKCAEVIYSEHVEDKAPKVLQLVQIEKDEYLIVSIYELDEVRCWKLKLTKENSKNIDLFPWKIQNLPPVESRYKINKIENLINDKSSSLISIIEEGGHLSNYSIKFAEIVEWVETSSFQTNIKNCSKVMGSSIINKIAFVDETGYKLQIWDSKAKLLEYEEEFNAEQGAVRDIDWCLISSPDRSCHNVLLSIGFQRFVMLYTQLRYDYTNNIPTYAPLKKIDISDYTSHEIGDSIWINNGYLVIGCGNQFFIDDRWFQLGSSGSSLINSMTRQLVRGFFEHDDDDQPSSHETSNQIFDISDIVRLLNGPLPYYHPQFLIQLMYSNQFDLAKLILVKLFQCIRSGEKIKWNLGFDLVDEILYDQQADGRHSILENAKEEDIFSTFNENLVDLLSEKLTKISLPSLTRHQQITLISLINITKLVKKYVGMLDENGLRFLIGFKLYQSSTRQSALNMRDINFALHSRNKDILVSIVEEAYDFKFTLSLVKSLGLVYWIDNYKLLEIVENIAKNEFNNERDPSGIVSLLYMALNKKNILVGLWRTTSHKERQKILAFLAHDFTQNRWQVAAMKNAFALLGKHRYLDSAYFFLLGEKVSDCCSIINSKLGDFQLSLIVSKLYHFVRSKESDTQQLIETSLLKDVIENGDKWVNSWLFWELNQKEMAIQALIKSPIDLIKSSDLNCPNNYTLNSESNKFLNEDPASILLYTSLKSKSLNYQQGSMLITPKEESEFILKICSIYDKMGCDYLALILLRNWKFDYRKFDKMNKINVNGFKEFKMDNDPPPEQIFEEPDMSAFDFGF</sequence>
<dbReference type="InterPro" id="IPR036322">
    <property type="entry name" value="WD40_repeat_dom_sf"/>
</dbReference>
<dbReference type="GeneID" id="18249469"/>
<reference evidence="2 3" key="1">
    <citation type="journal article" date="2011" name="Proc. Natl. Acad. Sci. U.S.A.">
        <title>Comparative genomics of xylose-fermenting fungi for enhanced biofuel production.</title>
        <authorList>
            <person name="Wohlbach D.J."/>
            <person name="Kuo A."/>
            <person name="Sato T.K."/>
            <person name="Potts K.M."/>
            <person name="Salamov A.A."/>
            <person name="LaButti K.M."/>
            <person name="Sun H."/>
            <person name="Clum A."/>
            <person name="Pangilinan J.L."/>
            <person name="Lindquist E.A."/>
            <person name="Lucas S."/>
            <person name="Lapidus A."/>
            <person name="Jin M."/>
            <person name="Gunawan C."/>
            <person name="Balan V."/>
            <person name="Dale B.E."/>
            <person name="Jeffries T.W."/>
            <person name="Zinkel R."/>
            <person name="Barry K.W."/>
            <person name="Grigoriev I.V."/>
            <person name="Gasch A.P."/>
        </authorList>
    </citation>
    <scope>NUCLEOTIDE SEQUENCE [LARGE SCALE GENOMIC DNA]</scope>
    <source>
        <strain evidence="3">ATCC 10573 / BCRC 21748 / CBS 615 / JCM 9827 / NBRC 10315 / NRRL Y-1498 / VKM Y-70</strain>
    </source>
</reference>
<dbReference type="GO" id="GO:0043291">
    <property type="term" value="C:RAVE complex"/>
    <property type="evidence" value="ECO:0007669"/>
    <property type="project" value="TreeGrafter"/>
</dbReference>
<keyword evidence="3" id="KW-1185">Reference proteome</keyword>
<dbReference type="Pfam" id="PF12234">
    <property type="entry name" value="Rav1p_C"/>
    <property type="match status" value="1"/>
</dbReference>
<dbReference type="GO" id="GO:0007035">
    <property type="term" value="P:vacuolar acidification"/>
    <property type="evidence" value="ECO:0007669"/>
    <property type="project" value="TreeGrafter"/>
</dbReference>
<dbReference type="EMBL" id="GL996524">
    <property type="protein sequence ID" value="EGV63156.1"/>
    <property type="molecule type" value="Genomic_DNA"/>
</dbReference>
<dbReference type="HOGENOM" id="CLU_000310_0_0_1"/>
<dbReference type="InterPro" id="IPR052208">
    <property type="entry name" value="DmX-like/RAVE_component"/>
</dbReference>
<proteinExistence type="predicted"/>
<dbReference type="eggNOG" id="KOG1064">
    <property type="taxonomic scope" value="Eukaryota"/>
</dbReference>
<protein>
    <recommendedName>
        <fullName evidence="1">RAVE complex protein Rav1 C-terminal domain-containing protein</fullName>
    </recommendedName>
</protein>
<dbReference type="STRING" id="590646.G3B579"/>
<organism evidence="3">
    <name type="scientific">Candida tenuis (strain ATCC 10573 / BCRC 21748 / CBS 615 / JCM 9827 / NBRC 10315 / NRRL Y-1498 / VKM Y-70)</name>
    <name type="common">Yeast</name>
    <name type="synonym">Yamadazyma tenuis</name>
    <dbReference type="NCBI Taxonomy" id="590646"/>
    <lineage>
        <taxon>Eukaryota</taxon>
        <taxon>Fungi</taxon>
        <taxon>Dikarya</taxon>
        <taxon>Ascomycota</taxon>
        <taxon>Saccharomycotina</taxon>
        <taxon>Pichiomycetes</taxon>
        <taxon>Debaryomycetaceae</taxon>
        <taxon>Yamadazyma</taxon>
    </lineage>
</organism>
<dbReference type="PANTHER" id="PTHR13950">
    <property type="entry name" value="RABCONNECTIN-RELATED"/>
    <property type="match status" value="1"/>
</dbReference>
<feature type="non-terminal residue" evidence="2">
    <location>
        <position position="1"/>
    </location>
</feature>